<dbReference type="EMBL" id="GG666521">
    <property type="protein sequence ID" value="EEN59289.1"/>
    <property type="molecule type" value="Genomic_DNA"/>
</dbReference>
<dbReference type="AlphaFoldDB" id="C3YKC8"/>
<proteinExistence type="predicted"/>
<gene>
    <name evidence="3" type="ORF">BRAFLDRAFT_93342</name>
</gene>
<keyword evidence="2" id="KW-0472">Membrane</keyword>
<evidence type="ECO:0000313" key="3">
    <source>
        <dbReference type="EMBL" id="EEN59289.1"/>
    </source>
</evidence>
<evidence type="ECO:0000256" key="1">
    <source>
        <dbReference type="SAM" id="MobiDB-lite"/>
    </source>
</evidence>
<feature type="compositionally biased region" description="Polar residues" evidence="1">
    <location>
        <begin position="1"/>
        <end position="13"/>
    </location>
</feature>
<keyword evidence="2" id="KW-0812">Transmembrane</keyword>
<sequence length="110" mass="12375">MSENNNATTSPATDHSEDTMEPLLDPADEKILKFSSVYMIGKHALLVCFYTTLLFGAFYQPCPMQCAALWIVCILGVIHSISSIMYEVFMVWAFKDLQSLMEKSEKSGPR</sequence>
<name>C3YKC8_BRAFL</name>
<keyword evidence="2" id="KW-1133">Transmembrane helix</keyword>
<reference evidence="3" key="1">
    <citation type="journal article" date="2008" name="Nature">
        <title>The amphioxus genome and the evolution of the chordate karyotype.</title>
        <authorList>
            <consortium name="US DOE Joint Genome Institute (JGI-PGF)"/>
            <person name="Putnam N.H."/>
            <person name="Butts T."/>
            <person name="Ferrier D.E.K."/>
            <person name="Furlong R.F."/>
            <person name="Hellsten U."/>
            <person name="Kawashima T."/>
            <person name="Robinson-Rechavi M."/>
            <person name="Shoguchi E."/>
            <person name="Terry A."/>
            <person name="Yu J.-K."/>
            <person name="Benito-Gutierrez E.L."/>
            <person name="Dubchak I."/>
            <person name="Garcia-Fernandez J."/>
            <person name="Gibson-Brown J.J."/>
            <person name="Grigoriev I.V."/>
            <person name="Horton A.C."/>
            <person name="de Jong P.J."/>
            <person name="Jurka J."/>
            <person name="Kapitonov V.V."/>
            <person name="Kohara Y."/>
            <person name="Kuroki Y."/>
            <person name="Lindquist E."/>
            <person name="Lucas S."/>
            <person name="Osoegawa K."/>
            <person name="Pennacchio L.A."/>
            <person name="Salamov A.A."/>
            <person name="Satou Y."/>
            <person name="Sauka-Spengler T."/>
            <person name="Schmutz J."/>
            <person name="Shin-I T."/>
            <person name="Toyoda A."/>
            <person name="Bronner-Fraser M."/>
            <person name="Fujiyama A."/>
            <person name="Holland L.Z."/>
            <person name="Holland P.W.H."/>
            <person name="Satoh N."/>
            <person name="Rokhsar D.S."/>
        </authorList>
    </citation>
    <scope>NUCLEOTIDE SEQUENCE [LARGE SCALE GENOMIC DNA]</scope>
    <source>
        <strain evidence="3">S238N-H82</strain>
        <tissue evidence="3">Testes</tissue>
    </source>
</reference>
<feature type="transmembrane region" description="Helical" evidence="2">
    <location>
        <begin position="67"/>
        <end position="94"/>
    </location>
</feature>
<feature type="transmembrane region" description="Helical" evidence="2">
    <location>
        <begin position="43"/>
        <end position="61"/>
    </location>
</feature>
<organism>
    <name type="scientific">Branchiostoma floridae</name>
    <name type="common">Florida lancelet</name>
    <name type="synonym">Amphioxus</name>
    <dbReference type="NCBI Taxonomy" id="7739"/>
    <lineage>
        <taxon>Eukaryota</taxon>
        <taxon>Metazoa</taxon>
        <taxon>Chordata</taxon>
        <taxon>Cephalochordata</taxon>
        <taxon>Leptocardii</taxon>
        <taxon>Amphioxiformes</taxon>
        <taxon>Branchiostomatidae</taxon>
        <taxon>Branchiostoma</taxon>
    </lineage>
</organism>
<accession>C3YKC8</accession>
<feature type="region of interest" description="Disordered" evidence="1">
    <location>
        <begin position="1"/>
        <end position="21"/>
    </location>
</feature>
<dbReference type="InParanoid" id="C3YKC8"/>
<evidence type="ECO:0000256" key="2">
    <source>
        <dbReference type="SAM" id="Phobius"/>
    </source>
</evidence>
<protein>
    <submittedName>
        <fullName evidence="3">Uncharacterized protein</fullName>
    </submittedName>
</protein>